<reference evidence="2 3" key="1">
    <citation type="journal article" date="2007" name="Nat. Biotechnol.">
        <title>Complete genome sequence of the myxobacterium Sorangium cellulosum.</title>
        <authorList>
            <person name="Schneiker S."/>
            <person name="Perlova O."/>
            <person name="Kaiser O."/>
            <person name="Gerth K."/>
            <person name="Alici A."/>
            <person name="Altmeyer M.O."/>
            <person name="Bartels D."/>
            <person name="Bekel T."/>
            <person name="Beyer S."/>
            <person name="Bode E."/>
            <person name="Bode H.B."/>
            <person name="Bolten C.J."/>
            <person name="Choudhuri J.V."/>
            <person name="Doss S."/>
            <person name="Elnakady Y.A."/>
            <person name="Frank B."/>
            <person name="Gaigalat L."/>
            <person name="Goesmann A."/>
            <person name="Groeger C."/>
            <person name="Gross F."/>
            <person name="Jelsbak L."/>
            <person name="Jelsbak L."/>
            <person name="Kalinowski J."/>
            <person name="Kegler C."/>
            <person name="Knauber T."/>
            <person name="Konietzny S."/>
            <person name="Kopp M."/>
            <person name="Krause L."/>
            <person name="Krug D."/>
            <person name="Linke B."/>
            <person name="Mahmud T."/>
            <person name="Martinez-Arias R."/>
            <person name="McHardy A.C."/>
            <person name="Merai M."/>
            <person name="Meyer F."/>
            <person name="Mormann S."/>
            <person name="Munoz-Dorado J."/>
            <person name="Perez J."/>
            <person name="Pradella S."/>
            <person name="Rachid S."/>
            <person name="Raddatz G."/>
            <person name="Rosenau F."/>
            <person name="Rueckert C."/>
            <person name="Sasse F."/>
            <person name="Scharfe M."/>
            <person name="Schuster S.C."/>
            <person name="Suen G."/>
            <person name="Treuner-Lange A."/>
            <person name="Velicer G.J."/>
            <person name="Vorholter F.-J."/>
            <person name="Weissman K.J."/>
            <person name="Welch R.D."/>
            <person name="Wenzel S.C."/>
            <person name="Whitworth D.E."/>
            <person name="Wilhelm S."/>
            <person name="Wittmann C."/>
            <person name="Bloecker H."/>
            <person name="Puehler A."/>
            <person name="Mueller R."/>
        </authorList>
    </citation>
    <scope>NUCLEOTIDE SEQUENCE [LARGE SCALE GENOMIC DNA]</scope>
    <source>
        <strain evidence="3">So ce56</strain>
    </source>
</reference>
<dbReference type="AlphaFoldDB" id="A9FUD4"/>
<gene>
    <name evidence="2" type="ordered locus">sce8451</name>
</gene>
<dbReference type="Proteomes" id="UP000002139">
    <property type="component" value="Chromosome"/>
</dbReference>
<organism evidence="2 3">
    <name type="scientific">Sorangium cellulosum (strain So ce56)</name>
    <name type="common">Polyangium cellulosum (strain So ce56)</name>
    <dbReference type="NCBI Taxonomy" id="448385"/>
    <lineage>
        <taxon>Bacteria</taxon>
        <taxon>Pseudomonadati</taxon>
        <taxon>Myxococcota</taxon>
        <taxon>Polyangia</taxon>
        <taxon>Polyangiales</taxon>
        <taxon>Polyangiaceae</taxon>
        <taxon>Sorangium</taxon>
    </lineage>
</organism>
<protein>
    <submittedName>
        <fullName evidence="2">Transposase</fullName>
    </submittedName>
</protein>
<dbReference type="Pfam" id="PF22483">
    <property type="entry name" value="Mu-transpos_C_2"/>
    <property type="match status" value="1"/>
</dbReference>
<feature type="domain" description="Transposase for insertion sequence element IS21-like C-terminal" evidence="1">
    <location>
        <begin position="30"/>
        <end position="100"/>
    </location>
</feature>
<dbReference type="RefSeq" id="WP_012241060.1">
    <property type="nucleotide sequence ID" value="NC_010162.1"/>
</dbReference>
<proteinExistence type="predicted"/>
<dbReference type="KEGG" id="scl:sce8451"/>
<evidence type="ECO:0000259" key="1">
    <source>
        <dbReference type="Pfam" id="PF22483"/>
    </source>
</evidence>
<sequence>MVLSYSWVEDRARAVRQAFDDERGVLLGHPDTSFPTHERVEVEVGKTPCARFDLNDYSVPYDRTSRTLVVLADLDEVRIADCNEIVATHVRSRDLGQQIEQPEHPQRLVEEKRRAREHRGLARAARSCQARMLAAR</sequence>
<evidence type="ECO:0000313" key="3">
    <source>
        <dbReference type="Proteomes" id="UP000002139"/>
    </source>
</evidence>
<dbReference type="EMBL" id="AM746676">
    <property type="protein sequence ID" value="CAN98621.1"/>
    <property type="molecule type" value="Genomic_DNA"/>
</dbReference>
<dbReference type="eggNOG" id="COG4584">
    <property type="taxonomic scope" value="Bacteria"/>
</dbReference>
<dbReference type="HOGENOM" id="CLU_1874078_0_0_7"/>
<accession>A9FUD4</accession>
<evidence type="ECO:0000313" key="2">
    <source>
        <dbReference type="EMBL" id="CAN98621.1"/>
    </source>
</evidence>
<keyword evidence="3" id="KW-1185">Reference proteome</keyword>
<name>A9FUD4_SORC5</name>
<dbReference type="InterPro" id="IPR054353">
    <property type="entry name" value="IstA-like_C"/>
</dbReference>